<keyword evidence="2" id="KW-1185">Reference proteome</keyword>
<evidence type="ECO:0000313" key="1">
    <source>
        <dbReference type="EMBL" id="KAA8501136.1"/>
    </source>
</evidence>
<proteinExistence type="predicted"/>
<accession>A0A5M9I005</accession>
<reference evidence="1" key="1">
    <citation type="submission" date="2019-07" db="EMBL/GenBank/DDBJ databases">
        <authorList>
            <person name="Wongkuna S."/>
            <person name="Scaria J."/>
        </authorList>
    </citation>
    <scope>NUCLEOTIDE SEQUENCE [LARGE SCALE GENOMIC DNA]</scope>
    <source>
        <strain evidence="1">SW178</strain>
    </source>
</reference>
<dbReference type="RefSeq" id="WP_150310962.1">
    <property type="nucleotide sequence ID" value="NZ_VMSO01000011.1"/>
</dbReference>
<dbReference type="Proteomes" id="UP000322025">
    <property type="component" value="Unassembled WGS sequence"/>
</dbReference>
<dbReference type="AlphaFoldDB" id="A0A5M9I005"/>
<evidence type="ECO:0000313" key="2">
    <source>
        <dbReference type="Proteomes" id="UP000322025"/>
    </source>
</evidence>
<dbReference type="EMBL" id="VMSO01000011">
    <property type="protein sequence ID" value="KAA8501136.1"/>
    <property type="molecule type" value="Genomic_DNA"/>
</dbReference>
<dbReference type="OrthoDB" id="2050805at2"/>
<organism evidence="1 2">
    <name type="scientific">Mediterraneibacter catenae</name>
    <dbReference type="NCBI Taxonomy" id="2594882"/>
    <lineage>
        <taxon>Bacteria</taxon>
        <taxon>Bacillati</taxon>
        <taxon>Bacillota</taxon>
        <taxon>Clostridia</taxon>
        <taxon>Lachnospirales</taxon>
        <taxon>Lachnospiraceae</taxon>
        <taxon>Mediterraneibacter</taxon>
    </lineage>
</organism>
<comment type="caution">
    <text evidence="1">The sequence shown here is derived from an EMBL/GenBank/DDBJ whole genome shotgun (WGS) entry which is preliminary data.</text>
</comment>
<sequence>MICGKLEACVKRTIKGQSPDKCDNRKENCIEFSDTRMYVKCEEKKKKYILENTMGKHVVSYRMDGGIVHVDAKVPEGVAKCDYLYVIDTDKPTAVLTELKGVDVAKAIQQIDSTLMLFSGFFRKCSKVYGRIIVASAVPKLNASPAYVKLQNKLRNSYRGNLKVASIQLIERDTDLPVVK</sequence>
<gene>
    <name evidence="1" type="ORF">FNY66_09505</name>
</gene>
<protein>
    <submittedName>
        <fullName evidence="1">Uncharacterized protein</fullName>
    </submittedName>
</protein>
<name>A0A5M9I005_9FIRM</name>